<dbReference type="InterPro" id="IPR023093">
    <property type="entry name" value="ScpA-like_C"/>
</dbReference>
<evidence type="ECO:0000313" key="7">
    <source>
        <dbReference type="EMBL" id="RHY12611.1"/>
    </source>
</evidence>
<dbReference type="AlphaFoldDB" id="A0A397BXS2"/>
<feature type="compositionally biased region" description="Basic and acidic residues" evidence="4">
    <location>
        <begin position="489"/>
        <end position="498"/>
    </location>
</feature>
<evidence type="ECO:0000256" key="4">
    <source>
        <dbReference type="SAM" id="MobiDB-lite"/>
    </source>
</evidence>
<evidence type="ECO:0000259" key="6">
    <source>
        <dbReference type="Pfam" id="PF04825"/>
    </source>
</evidence>
<feature type="region of interest" description="Disordered" evidence="4">
    <location>
        <begin position="486"/>
        <end position="511"/>
    </location>
</feature>
<evidence type="ECO:0008006" key="11">
    <source>
        <dbReference type="Google" id="ProtNLM"/>
    </source>
</evidence>
<dbReference type="InterPro" id="IPR006909">
    <property type="entry name" value="Rad21/Rec8_C_eu"/>
</dbReference>
<dbReference type="InterPro" id="IPR039781">
    <property type="entry name" value="Rad21/Rec8-like"/>
</dbReference>
<dbReference type="Proteomes" id="UP000266239">
    <property type="component" value="Unassembled WGS sequence"/>
</dbReference>
<dbReference type="PANTHER" id="PTHR12585">
    <property type="entry name" value="SCC1 / RAD21 FAMILY MEMBER"/>
    <property type="match status" value="1"/>
</dbReference>
<keyword evidence="3" id="KW-0539">Nucleus</keyword>
<dbReference type="EMBL" id="QUTA01003336">
    <property type="protein sequence ID" value="RHY24002.1"/>
    <property type="molecule type" value="Genomic_DNA"/>
</dbReference>
<comment type="subcellular location">
    <subcellularLocation>
        <location evidence="1">Nucleus</location>
    </subcellularLocation>
</comment>
<accession>A0A397BXS2</accession>
<dbReference type="EMBL" id="QUSZ01004814">
    <property type="protein sequence ID" value="RHY12611.1"/>
    <property type="molecule type" value="Genomic_DNA"/>
</dbReference>
<evidence type="ECO:0000313" key="10">
    <source>
        <dbReference type="Proteomes" id="UP000266239"/>
    </source>
</evidence>
<dbReference type="PANTHER" id="PTHR12585:SF69">
    <property type="entry name" value="FI11703P"/>
    <property type="match status" value="1"/>
</dbReference>
<dbReference type="InterPro" id="IPR036390">
    <property type="entry name" value="WH_DNA-bd_sf"/>
</dbReference>
<dbReference type="GO" id="GO:0008278">
    <property type="term" value="C:cohesin complex"/>
    <property type="evidence" value="ECO:0007669"/>
    <property type="project" value="InterPro"/>
</dbReference>
<evidence type="ECO:0000313" key="9">
    <source>
        <dbReference type="Proteomes" id="UP000265427"/>
    </source>
</evidence>
<reference evidence="9 10" key="1">
    <citation type="submission" date="2018-08" db="EMBL/GenBank/DDBJ databases">
        <title>Aphanomyces genome sequencing and annotation.</title>
        <authorList>
            <person name="Minardi D."/>
            <person name="Oidtmann B."/>
            <person name="Van Der Giezen M."/>
            <person name="Studholme D.J."/>
        </authorList>
    </citation>
    <scope>NUCLEOTIDE SEQUENCE [LARGE SCALE GENOMIC DNA]</scope>
    <source>
        <strain evidence="7 9">Kv</strain>
        <strain evidence="8 10">Yx</strain>
    </source>
</reference>
<feature type="domain" description="Rad21/Rec8-like protein C-terminal eukaryotic" evidence="5">
    <location>
        <begin position="571"/>
        <end position="618"/>
    </location>
</feature>
<gene>
    <name evidence="8" type="ORF">DYB25_002729</name>
    <name evidence="7" type="ORF">DYB36_006417</name>
</gene>
<feature type="domain" description="Rad21/Rec8-like protein N-terminal" evidence="6">
    <location>
        <begin position="1"/>
        <end position="101"/>
    </location>
</feature>
<protein>
    <recommendedName>
        <fullName evidence="11">Rad21/Rec8-like protein N-terminal domain-containing protein</fullName>
    </recommendedName>
</protein>
<dbReference type="SUPFAM" id="SSF46785">
    <property type="entry name" value="Winged helix' DNA-binding domain"/>
    <property type="match status" value="1"/>
</dbReference>
<comment type="caution">
    <text evidence="8">The sequence shown here is derived from an EMBL/GenBank/DDBJ whole genome shotgun (WGS) entry which is preliminary data.</text>
</comment>
<organism evidence="8 10">
    <name type="scientific">Aphanomyces astaci</name>
    <name type="common">Crayfish plague agent</name>
    <dbReference type="NCBI Taxonomy" id="112090"/>
    <lineage>
        <taxon>Eukaryota</taxon>
        <taxon>Sar</taxon>
        <taxon>Stramenopiles</taxon>
        <taxon>Oomycota</taxon>
        <taxon>Saprolegniomycetes</taxon>
        <taxon>Saprolegniales</taxon>
        <taxon>Verrucalvaceae</taxon>
        <taxon>Aphanomyces</taxon>
    </lineage>
</organism>
<name>A0A397BXS2_APHAT</name>
<evidence type="ECO:0000256" key="3">
    <source>
        <dbReference type="ARBA" id="ARBA00023242"/>
    </source>
</evidence>
<proteinExistence type="inferred from homology"/>
<dbReference type="GO" id="GO:0003682">
    <property type="term" value="F:chromatin binding"/>
    <property type="evidence" value="ECO:0007669"/>
    <property type="project" value="TreeGrafter"/>
</dbReference>
<dbReference type="GO" id="GO:0007062">
    <property type="term" value="P:sister chromatid cohesion"/>
    <property type="evidence" value="ECO:0007669"/>
    <property type="project" value="InterPro"/>
</dbReference>
<dbReference type="InterPro" id="IPR006910">
    <property type="entry name" value="Rad21_Rec8_N"/>
</dbReference>
<evidence type="ECO:0000259" key="5">
    <source>
        <dbReference type="Pfam" id="PF04824"/>
    </source>
</evidence>
<dbReference type="GO" id="GO:1990414">
    <property type="term" value="P:replication-born double-strand break repair via sister chromatid exchange"/>
    <property type="evidence" value="ECO:0007669"/>
    <property type="project" value="TreeGrafter"/>
</dbReference>
<evidence type="ECO:0000256" key="2">
    <source>
        <dbReference type="ARBA" id="ARBA00009870"/>
    </source>
</evidence>
<dbReference type="VEuPathDB" id="FungiDB:H257_17059"/>
<dbReference type="Pfam" id="PF04824">
    <property type="entry name" value="Rad21_Rec8"/>
    <property type="match status" value="1"/>
</dbReference>
<dbReference type="Pfam" id="PF04825">
    <property type="entry name" value="Rad21_Rec8_N"/>
    <property type="match status" value="1"/>
</dbReference>
<feature type="region of interest" description="Disordered" evidence="4">
    <location>
        <begin position="277"/>
        <end position="353"/>
    </location>
</feature>
<dbReference type="GO" id="GO:0005634">
    <property type="term" value="C:nucleus"/>
    <property type="evidence" value="ECO:0007669"/>
    <property type="project" value="UniProtKB-SubCell"/>
</dbReference>
<dbReference type="Gene3D" id="1.10.10.580">
    <property type="entry name" value="Structural maintenance of chromosome 1. Chain E"/>
    <property type="match status" value="1"/>
</dbReference>
<feature type="region of interest" description="Disordered" evidence="4">
    <location>
        <begin position="419"/>
        <end position="439"/>
    </location>
</feature>
<feature type="compositionally biased region" description="Polar residues" evidence="4">
    <location>
        <begin position="419"/>
        <end position="432"/>
    </location>
</feature>
<evidence type="ECO:0000313" key="8">
    <source>
        <dbReference type="EMBL" id="RHY24002.1"/>
    </source>
</evidence>
<comment type="similarity">
    <text evidence="2">Belongs to the rad21 family.</text>
</comment>
<dbReference type="Proteomes" id="UP000265427">
    <property type="component" value="Unassembled WGS sequence"/>
</dbReference>
<evidence type="ECO:0000256" key="1">
    <source>
        <dbReference type="ARBA" id="ARBA00004123"/>
    </source>
</evidence>
<feature type="compositionally biased region" description="Acidic residues" evidence="4">
    <location>
        <begin position="499"/>
        <end position="509"/>
    </location>
</feature>
<sequence>MFYSQLILAKKGPLGQVWLAAHWDKKLTKATITAADVGQAADSIANPVVPLALRVSGHLLLGVTRIYSRKVNYLFTDCSEALVKIKMAFRPGVVDLPEQQVTANPSSINVSSFGEFDAHIPYDIHALVAPSLTEWMTTPSQTQARRQDITLADTSDRHQDDSLGGKDSFEDSFGGGDWQAFDIDTNQEVLSPSITSPPPVCQLLSHACQLDSSTISDIERARDGDASSLVAVPKDASLLLDNSDAELNKPADNTMDDVDMFQTDKDDDIDMMQVDVPDIDMNPEDPYADHGLDMAPPLSPPPRPEDNASSQTIDFAIEEQDKSSLEPQTPSQKKMRKRKIGRDSMTELSSASIKKGLKDVSDIVRVRGNNTSSKRIKVHNEEEDPMPRLSAPSTSASMSSTLLGLFRVSMMAQPTTLLSSDQGAGKQTQDDQQPVERMRRQSVQGVVSYAEEGGDEDDIVDGRGLKSVIGGGDDMDKVAEFEFGGGLEPLHHADHGVDMQDEEEEEKEDEHDIHLDLDLTLAPVNDILANNEDDHHSGATSNDHHKWHPHTIKVLKVLRQSLEDKDTVSYRALAKTTRSRRTAAALFFEMLQLKTLDLIEVAQPNAYGNIHISKAPRFMEHIPAVDGE</sequence>